<organism evidence="6 7">
    <name type="scientific">Trichlorobacter ammonificans</name>
    <dbReference type="NCBI Taxonomy" id="2916410"/>
    <lineage>
        <taxon>Bacteria</taxon>
        <taxon>Pseudomonadati</taxon>
        <taxon>Thermodesulfobacteriota</taxon>
        <taxon>Desulfuromonadia</taxon>
        <taxon>Geobacterales</taxon>
        <taxon>Geobacteraceae</taxon>
        <taxon>Trichlorobacter</taxon>
    </lineage>
</organism>
<dbReference type="InterPro" id="IPR029464">
    <property type="entry name" value="HSDR_N"/>
</dbReference>
<dbReference type="Gene3D" id="3.40.50.150">
    <property type="entry name" value="Vaccinia Virus protein VP39"/>
    <property type="match status" value="1"/>
</dbReference>
<dbReference type="SUPFAM" id="SSF53335">
    <property type="entry name" value="S-adenosyl-L-methionine-dependent methyltransferases"/>
    <property type="match status" value="1"/>
</dbReference>
<evidence type="ECO:0000256" key="1">
    <source>
        <dbReference type="ARBA" id="ARBA00006594"/>
    </source>
</evidence>
<dbReference type="InterPro" id="IPR052916">
    <property type="entry name" value="Type-I_RE_MTase_Subunit"/>
</dbReference>
<dbReference type="InterPro" id="IPR029063">
    <property type="entry name" value="SAM-dependent_MTases_sf"/>
</dbReference>
<feature type="domain" description="DNA methylase adenine-specific" evidence="4">
    <location>
        <begin position="281"/>
        <end position="462"/>
    </location>
</feature>
<dbReference type="Pfam" id="PF13588">
    <property type="entry name" value="HSDR_N_2"/>
    <property type="match status" value="1"/>
</dbReference>
<reference evidence="6 7" key="1">
    <citation type="submission" date="2022-03" db="EMBL/GenBank/DDBJ databases">
        <authorList>
            <person name="Koch H."/>
        </authorList>
    </citation>
    <scope>NUCLEOTIDE SEQUENCE [LARGE SCALE GENOMIC DNA]</scope>
    <source>
        <strain evidence="6 7">G1</strain>
    </source>
</reference>
<feature type="domain" description="Type I restriction enzyme R protein N-terminal" evidence="5">
    <location>
        <begin position="28"/>
        <end position="146"/>
    </location>
</feature>
<evidence type="ECO:0000259" key="4">
    <source>
        <dbReference type="Pfam" id="PF02384"/>
    </source>
</evidence>
<keyword evidence="6" id="KW-0378">Hydrolase</keyword>
<dbReference type="RefSeq" id="WP_305732230.1">
    <property type="nucleotide sequence ID" value="NZ_OW150024.1"/>
</dbReference>
<dbReference type="Proteomes" id="UP001295463">
    <property type="component" value="Chromosome"/>
</dbReference>
<evidence type="ECO:0000259" key="5">
    <source>
        <dbReference type="Pfam" id="PF13588"/>
    </source>
</evidence>
<keyword evidence="3" id="KW-0175">Coiled coil</keyword>
<dbReference type="InterPro" id="IPR003356">
    <property type="entry name" value="DNA_methylase_A-5"/>
</dbReference>
<evidence type="ECO:0000256" key="2">
    <source>
        <dbReference type="ARBA" id="ARBA00022747"/>
    </source>
</evidence>
<feature type="coiled-coil region" evidence="3">
    <location>
        <begin position="620"/>
        <end position="654"/>
    </location>
</feature>
<name>A0ABM9D868_9BACT</name>
<dbReference type="EMBL" id="OW150024">
    <property type="protein sequence ID" value="CAH2031405.1"/>
    <property type="molecule type" value="Genomic_DNA"/>
</dbReference>
<dbReference type="GO" id="GO:0009035">
    <property type="term" value="F:type I site-specific deoxyribonuclease activity"/>
    <property type="evidence" value="ECO:0007669"/>
    <property type="project" value="UniProtKB-EC"/>
</dbReference>
<comment type="similarity">
    <text evidence="1">Belongs to the N(4)/N(6)-methyltransferase family.</text>
</comment>
<dbReference type="EC" id="2.1.1.72" evidence="6"/>
<evidence type="ECO:0000313" key="6">
    <source>
        <dbReference type="EMBL" id="CAH2031405.1"/>
    </source>
</evidence>
<dbReference type="Pfam" id="PF02384">
    <property type="entry name" value="N6_Mtase"/>
    <property type="match status" value="2"/>
</dbReference>
<gene>
    <name evidence="6" type="ORF">GEAMG1_1575</name>
</gene>
<feature type="domain" description="DNA methylase adenine-specific" evidence="4">
    <location>
        <begin position="526"/>
        <end position="649"/>
    </location>
</feature>
<sequence>MSDLQIKRDEKKGKIWSHVRSKWLVETPEETVRQEYLLLLVNEYGFSLDQIAEEMDLTGRGSASARADFVIWRTAQDKADDNAPFIIVECKSDNVTIKPQDYGQGENYARICGAPFFVTHNSRETKYWRVKKDKVPGYTEEIENIPHGDASDKDIEELLSKLRAFKEKEFADLLHKCHNIIRNREKKDPAAAFDEIAKVLFIKVYVERQLLTRRNKTNLFTVDVLKNQIAENPLDNLFQETKRAYATDKIFEDDERINLKPATGEAIVKELEKYNLSDTSEDVKGVAFERFLGRTFRGEIGQFFTPRTIVEFMVHMVDPQEDDIVCDPASGSGGFLIRVFEIVREKILADADREYSAFKAEVEKDKSLTEEQRAKKLQDKFTEVQALIDQKREGSRLWKLSNRCIYGTDANDRMARTSKMNMIMHGDGHGGVHHHDGFLNVNGIFEGRFDIILTNPPFGANVEPTDKVLEVDITVNPAAQERYTKEYGDLYREAQNRVKAALNQPIAKLFELPKSSVNSKGEATYGKIKTEVLFIERCLDLLKPGGRLGIVLPEGIFNNPSLAYVREFTEDRAFLRAVVSLPQETFVSSGASVKCSLLFLQKFTEEEQQKFDKTYATAKAEVEARYADEIKAERERLESEIEAAKQAKDTEKRKALQTELKDYLKAMEVRQITEARQLLKERFDYPIFMYEAEKVGISATGEEDKNELYPNANQPADCDKTCLEWYREFLADPSAFAVAGGTE</sequence>
<dbReference type="InterPro" id="IPR002052">
    <property type="entry name" value="DNA_methylase_N6_adenine_CS"/>
</dbReference>
<dbReference type="PROSITE" id="PS00092">
    <property type="entry name" value="N6_MTASE"/>
    <property type="match status" value="1"/>
</dbReference>
<proteinExistence type="inferred from homology"/>
<keyword evidence="2" id="KW-0680">Restriction system</keyword>
<accession>A0ABM9D868</accession>
<dbReference type="EC" id="3.1.21.3" evidence="6"/>
<evidence type="ECO:0000313" key="7">
    <source>
        <dbReference type="Proteomes" id="UP001295463"/>
    </source>
</evidence>
<protein>
    <submittedName>
        <fullName evidence="6">Type I restriction-modification system, DNA-methyltransferase subunit M</fullName>
        <ecNumber evidence="6">2.1.1.72</ecNumber>
        <ecNumber evidence="6">3.1.21.3</ecNumber>
    </submittedName>
</protein>
<keyword evidence="7" id="KW-1185">Reference proteome</keyword>
<dbReference type="PANTHER" id="PTHR42998">
    <property type="entry name" value="TYPE I RESTRICTION ENZYME HINDVIIP M PROTEIN-RELATED"/>
    <property type="match status" value="1"/>
</dbReference>
<keyword evidence="6" id="KW-0808">Transferase</keyword>
<dbReference type="GO" id="GO:0009007">
    <property type="term" value="F:site-specific DNA-methyltransferase (adenine-specific) activity"/>
    <property type="evidence" value="ECO:0007669"/>
    <property type="project" value="UniProtKB-EC"/>
</dbReference>
<evidence type="ECO:0000256" key="3">
    <source>
        <dbReference type="SAM" id="Coils"/>
    </source>
</evidence>
<dbReference type="PRINTS" id="PR00507">
    <property type="entry name" value="N12N6MTFRASE"/>
</dbReference>
<dbReference type="GO" id="GO:0032259">
    <property type="term" value="P:methylation"/>
    <property type="evidence" value="ECO:0007669"/>
    <property type="project" value="UniProtKB-KW"/>
</dbReference>
<dbReference type="PANTHER" id="PTHR42998:SF1">
    <property type="entry name" value="TYPE I RESTRICTION ENZYME HINDI METHYLASE SUBUNIT"/>
    <property type="match status" value="1"/>
</dbReference>
<keyword evidence="6" id="KW-0489">Methyltransferase</keyword>